<gene>
    <name evidence="1" type="ORF">DKK79_06150</name>
</gene>
<accession>A0A2V4DTE3</accession>
<comment type="caution">
    <text evidence="1">The sequence shown here is derived from an EMBL/GenBank/DDBJ whole genome shotgun (WGS) entry which is preliminary data.</text>
</comment>
<evidence type="ECO:0000313" key="2">
    <source>
        <dbReference type="Proteomes" id="UP000247483"/>
    </source>
</evidence>
<dbReference type="AlphaFoldDB" id="A0A2V4DTE3"/>
<dbReference type="Proteomes" id="UP000247483">
    <property type="component" value="Unassembled WGS sequence"/>
</dbReference>
<name>A0A2V4DTE3_9GAMM</name>
<reference evidence="1 2" key="1">
    <citation type="submission" date="2018-05" db="EMBL/GenBank/DDBJ databases">
        <title>Reference genomes for bee gut microbiota database.</title>
        <authorList>
            <person name="Ellegaard K.M."/>
        </authorList>
    </citation>
    <scope>NUCLEOTIDE SEQUENCE [LARGE SCALE GENOMIC DNA]</scope>
    <source>
        <strain evidence="1 2">ESL0177</strain>
    </source>
</reference>
<organism evidence="1 2">
    <name type="scientific">Gilliamella apicola</name>
    <dbReference type="NCBI Taxonomy" id="1196095"/>
    <lineage>
        <taxon>Bacteria</taxon>
        <taxon>Pseudomonadati</taxon>
        <taxon>Pseudomonadota</taxon>
        <taxon>Gammaproteobacteria</taxon>
        <taxon>Orbales</taxon>
        <taxon>Orbaceae</taxon>
        <taxon>Gilliamella</taxon>
    </lineage>
</organism>
<dbReference type="RefSeq" id="WP_110423336.1">
    <property type="nucleotide sequence ID" value="NZ_QGLP01000005.1"/>
</dbReference>
<evidence type="ECO:0000313" key="1">
    <source>
        <dbReference type="EMBL" id="PXZ03960.1"/>
    </source>
</evidence>
<sequence>MKDNYLKLVDVNLSFFSVKLDKNEAIIEILNMDNGEEVCTININNIITLQYQNNIDEDDILPAYIGELEILKNLDLDNEVFYLKMQGWVDLSLVCVNCYINYPYTT</sequence>
<protein>
    <submittedName>
        <fullName evidence="1">Uncharacterized protein</fullName>
    </submittedName>
</protein>
<dbReference type="EMBL" id="QGLP01000005">
    <property type="protein sequence ID" value="PXZ03960.1"/>
    <property type="molecule type" value="Genomic_DNA"/>
</dbReference>
<proteinExistence type="predicted"/>